<gene>
    <name evidence="1" type="ORF">BDN72DRAFT_855710</name>
</gene>
<name>A0ACD3B1C8_9AGAR</name>
<organism evidence="1 2">
    <name type="scientific">Pluteus cervinus</name>
    <dbReference type="NCBI Taxonomy" id="181527"/>
    <lineage>
        <taxon>Eukaryota</taxon>
        <taxon>Fungi</taxon>
        <taxon>Dikarya</taxon>
        <taxon>Basidiomycota</taxon>
        <taxon>Agaricomycotina</taxon>
        <taxon>Agaricomycetes</taxon>
        <taxon>Agaricomycetidae</taxon>
        <taxon>Agaricales</taxon>
        <taxon>Pluteineae</taxon>
        <taxon>Pluteaceae</taxon>
        <taxon>Pluteus</taxon>
    </lineage>
</organism>
<accession>A0ACD3B1C8</accession>
<reference evidence="1 2" key="1">
    <citation type="journal article" date="2019" name="Nat. Ecol. Evol.">
        <title>Megaphylogeny resolves global patterns of mushroom evolution.</title>
        <authorList>
            <person name="Varga T."/>
            <person name="Krizsan K."/>
            <person name="Foldi C."/>
            <person name="Dima B."/>
            <person name="Sanchez-Garcia M."/>
            <person name="Sanchez-Ramirez S."/>
            <person name="Szollosi G.J."/>
            <person name="Szarkandi J.G."/>
            <person name="Papp V."/>
            <person name="Albert L."/>
            <person name="Andreopoulos W."/>
            <person name="Angelini C."/>
            <person name="Antonin V."/>
            <person name="Barry K.W."/>
            <person name="Bougher N.L."/>
            <person name="Buchanan P."/>
            <person name="Buyck B."/>
            <person name="Bense V."/>
            <person name="Catcheside P."/>
            <person name="Chovatia M."/>
            <person name="Cooper J."/>
            <person name="Damon W."/>
            <person name="Desjardin D."/>
            <person name="Finy P."/>
            <person name="Geml J."/>
            <person name="Haridas S."/>
            <person name="Hughes K."/>
            <person name="Justo A."/>
            <person name="Karasinski D."/>
            <person name="Kautmanova I."/>
            <person name="Kiss B."/>
            <person name="Kocsube S."/>
            <person name="Kotiranta H."/>
            <person name="LaButti K.M."/>
            <person name="Lechner B.E."/>
            <person name="Liimatainen K."/>
            <person name="Lipzen A."/>
            <person name="Lukacs Z."/>
            <person name="Mihaltcheva S."/>
            <person name="Morgado L.N."/>
            <person name="Niskanen T."/>
            <person name="Noordeloos M.E."/>
            <person name="Ohm R.A."/>
            <person name="Ortiz-Santana B."/>
            <person name="Ovrebo C."/>
            <person name="Racz N."/>
            <person name="Riley R."/>
            <person name="Savchenko A."/>
            <person name="Shiryaev A."/>
            <person name="Soop K."/>
            <person name="Spirin V."/>
            <person name="Szebenyi C."/>
            <person name="Tomsovsky M."/>
            <person name="Tulloss R.E."/>
            <person name="Uehling J."/>
            <person name="Grigoriev I.V."/>
            <person name="Vagvolgyi C."/>
            <person name="Papp T."/>
            <person name="Martin F.M."/>
            <person name="Miettinen O."/>
            <person name="Hibbett D.S."/>
            <person name="Nagy L.G."/>
        </authorList>
    </citation>
    <scope>NUCLEOTIDE SEQUENCE [LARGE SCALE GENOMIC DNA]</scope>
    <source>
        <strain evidence="1 2">NL-1719</strain>
    </source>
</reference>
<sequence length="169" mass="18138">MATHPRIRSTPELIVWNGWAEPAPNGDMESRSREMGVWWPVGRILLTPEALDRSGAGASVGQTFRVLQLHLPGKWGSGSLGIGIQSNHIEGNGELASTQWRALSSGSQAAIYIGLNGIPHDDEDLTKSIEVFDSGFLPAKAVEGSARRLKVRHSNAGGMSTAKLENRSS</sequence>
<evidence type="ECO:0000313" key="2">
    <source>
        <dbReference type="Proteomes" id="UP000308600"/>
    </source>
</evidence>
<dbReference type="Proteomes" id="UP000308600">
    <property type="component" value="Unassembled WGS sequence"/>
</dbReference>
<dbReference type="EMBL" id="ML208289">
    <property type="protein sequence ID" value="TFK72068.1"/>
    <property type="molecule type" value="Genomic_DNA"/>
</dbReference>
<protein>
    <submittedName>
        <fullName evidence="1">Uncharacterized protein</fullName>
    </submittedName>
</protein>
<proteinExistence type="predicted"/>
<evidence type="ECO:0000313" key="1">
    <source>
        <dbReference type="EMBL" id="TFK72068.1"/>
    </source>
</evidence>
<keyword evidence="2" id="KW-1185">Reference proteome</keyword>